<dbReference type="Gene3D" id="1.50.10.100">
    <property type="entry name" value="Chondroitin AC/alginate lyase"/>
    <property type="match status" value="1"/>
</dbReference>
<organism evidence="5 6">
    <name type="scientific">Fertoeibacter niger</name>
    <dbReference type="NCBI Taxonomy" id="2656921"/>
    <lineage>
        <taxon>Bacteria</taxon>
        <taxon>Pseudomonadati</taxon>
        <taxon>Pseudomonadota</taxon>
        <taxon>Alphaproteobacteria</taxon>
        <taxon>Rhodobacterales</taxon>
        <taxon>Paracoccaceae</taxon>
        <taxon>Fertoeibacter</taxon>
    </lineage>
</organism>
<proteinExistence type="predicted"/>
<dbReference type="Proteomes" id="UP000484076">
    <property type="component" value="Unassembled WGS sequence"/>
</dbReference>
<dbReference type="AlphaFoldDB" id="A0A8X8H0H1"/>
<keyword evidence="6" id="KW-1185">Reference proteome</keyword>
<feature type="chain" id="PRO_5036500554" evidence="3">
    <location>
        <begin position="21"/>
        <end position="342"/>
    </location>
</feature>
<sequence length="342" mass="36687">MRLHALAMAALLATPVAASAQDSFTCAAAPEPVMSLAYGSRYAEGDASRSELDTTADAEADDALRPIDDFLRDLTETANTVLDEGTDKAAVADCLVGQMAAWARADAMGDLQSPTSNLTIGARIAGFGLVLLQVQDHSRMEAEKAEITGWLQRLMQAQLVFWEEEAPDGARQGNLRAWAALAASTTAALTDDAVMRGWAAWSVSYILCKAEADGSLPQEMSRGKYALKYQLHSIAPMAVSVLLLDRQGIALQGSCSNALARIVGFAVEDLAEGRITAQITGKTQSFFDGTDELEGFHLAWLEAYLLLEPEGASALNQLAETYRPLNFSKLGGNQTLLWQALR</sequence>
<accession>A0A8X8H0H1</accession>
<dbReference type="Pfam" id="PF05426">
    <property type="entry name" value="Alginate_lyase"/>
    <property type="match status" value="1"/>
</dbReference>
<gene>
    <name evidence="5" type="ORF">GEU84_010660</name>
</gene>
<feature type="signal peptide" evidence="3">
    <location>
        <begin position="1"/>
        <end position="20"/>
    </location>
</feature>
<keyword evidence="2 5" id="KW-0456">Lyase</keyword>
<dbReference type="SUPFAM" id="SSF48230">
    <property type="entry name" value="Chondroitin AC/alginate lyase"/>
    <property type="match status" value="1"/>
</dbReference>
<dbReference type="RefSeq" id="WP_152826244.1">
    <property type="nucleotide sequence ID" value="NZ_WHUT02000005.1"/>
</dbReference>
<keyword evidence="1 3" id="KW-0732">Signal</keyword>
<dbReference type="GO" id="GO:0016829">
    <property type="term" value="F:lyase activity"/>
    <property type="evidence" value="ECO:0007669"/>
    <property type="project" value="UniProtKB-KW"/>
</dbReference>
<reference evidence="5" key="1">
    <citation type="submission" date="2020-05" db="EMBL/GenBank/DDBJ databases">
        <title>Fertoebacter nigrum gen. nov., sp. nov., a new member of the family Rhodobacteraceae.</title>
        <authorList>
            <person name="Szuroczki S."/>
            <person name="Abbaszade G."/>
            <person name="Buni D."/>
            <person name="Schumann P."/>
            <person name="Toth E."/>
        </authorList>
    </citation>
    <scope>NUCLEOTIDE SEQUENCE</scope>
    <source>
        <strain evidence="5">RG-N-1a</strain>
    </source>
</reference>
<protein>
    <submittedName>
        <fullName evidence="5">Alginate lyase family protein</fullName>
    </submittedName>
</protein>
<dbReference type="InterPro" id="IPR008397">
    <property type="entry name" value="Alginate_lyase_dom"/>
</dbReference>
<evidence type="ECO:0000256" key="3">
    <source>
        <dbReference type="SAM" id="SignalP"/>
    </source>
</evidence>
<evidence type="ECO:0000259" key="4">
    <source>
        <dbReference type="Pfam" id="PF05426"/>
    </source>
</evidence>
<evidence type="ECO:0000256" key="2">
    <source>
        <dbReference type="ARBA" id="ARBA00023239"/>
    </source>
</evidence>
<comment type="caution">
    <text evidence="5">The sequence shown here is derived from an EMBL/GenBank/DDBJ whole genome shotgun (WGS) entry which is preliminary data.</text>
</comment>
<evidence type="ECO:0000256" key="1">
    <source>
        <dbReference type="ARBA" id="ARBA00022729"/>
    </source>
</evidence>
<dbReference type="GO" id="GO:0042597">
    <property type="term" value="C:periplasmic space"/>
    <property type="evidence" value="ECO:0007669"/>
    <property type="project" value="InterPro"/>
</dbReference>
<dbReference type="InterPro" id="IPR008929">
    <property type="entry name" value="Chondroitin_lyas"/>
</dbReference>
<name>A0A8X8H0H1_9RHOB</name>
<feature type="domain" description="Alginate lyase" evidence="4">
    <location>
        <begin position="140"/>
        <end position="271"/>
    </location>
</feature>
<evidence type="ECO:0000313" key="6">
    <source>
        <dbReference type="Proteomes" id="UP000484076"/>
    </source>
</evidence>
<evidence type="ECO:0000313" key="5">
    <source>
        <dbReference type="EMBL" id="NUB44846.1"/>
    </source>
</evidence>
<dbReference type="EMBL" id="WHUT02000005">
    <property type="protein sequence ID" value="NUB44846.1"/>
    <property type="molecule type" value="Genomic_DNA"/>
</dbReference>